<dbReference type="KEGG" id="bse:Bsel_2515"/>
<dbReference type="Proteomes" id="UP000000271">
    <property type="component" value="Chromosome"/>
</dbReference>
<organism evidence="2 3">
    <name type="scientific">Bacillus selenitireducens (strain ATCC 700615 / DSM 15326 / MLS10)</name>
    <dbReference type="NCBI Taxonomy" id="439292"/>
    <lineage>
        <taxon>Bacteria</taxon>
        <taxon>Bacillati</taxon>
        <taxon>Bacillota</taxon>
        <taxon>Bacilli</taxon>
        <taxon>Bacillales</taxon>
        <taxon>Bacillaceae</taxon>
        <taxon>Salisediminibacterium</taxon>
    </lineage>
</organism>
<dbReference type="PANTHER" id="PTHR38664:SF1">
    <property type="entry name" value="SLR0058 PROTEIN"/>
    <property type="match status" value="1"/>
</dbReference>
<evidence type="ECO:0000313" key="2">
    <source>
        <dbReference type="EMBL" id="ADI00017.1"/>
    </source>
</evidence>
<evidence type="ECO:0008006" key="4">
    <source>
        <dbReference type="Google" id="ProtNLM"/>
    </source>
</evidence>
<accession>D6XX40</accession>
<feature type="coiled-coil region" evidence="1">
    <location>
        <begin position="75"/>
        <end position="109"/>
    </location>
</feature>
<keyword evidence="1" id="KW-0175">Coiled coil</keyword>
<gene>
    <name evidence="2" type="ordered locus">Bsel_2515</name>
</gene>
<reference evidence="2" key="1">
    <citation type="submission" date="2009-10" db="EMBL/GenBank/DDBJ databases">
        <title>Complete sequence of Bacillus selenitireducens MLS10.</title>
        <authorList>
            <consortium name="US DOE Joint Genome Institute"/>
            <person name="Lucas S."/>
            <person name="Copeland A."/>
            <person name="Lapidus A."/>
            <person name="Glavina del Rio T."/>
            <person name="Dalin E."/>
            <person name="Tice H."/>
            <person name="Bruce D."/>
            <person name="Goodwin L."/>
            <person name="Pitluck S."/>
            <person name="Sims D."/>
            <person name="Brettin T."/>
            <person name="Detter J.C."/>
            <person name="Han C."/>
            <person name="Larimer F."/>
            <person name="Land M."/>
            <person name="Hauser L."/>
            <person name="Kyrpides N."/>
            <person name="Ovchinnikova G."/>
            <person name="Stolz J."/>
        </authorList>
    </citation>
    <scope>NUCLEOTIDE SEQUENCE [LARGE SCALE GENOMIC DNA]</scope>
    <source>
        <strain evidence="2">MLS10</strain>
    </source>
</reference>
<evidence type="ECO:0000313" key="3">
    <source>
        <dbReference type="Proteomes" id="UP000000271"/>
    </source>
</evidence>
<dbReference type="InterPro" id="IPR008769">
    <property type="entry name" value="PhaF_PhaI"/>
</dbReference>
<evidence type="ECO:0000256" key="1">
    <source>
        <dbReference type="SAM" id="Coils"/>
    </source>
</evidence>
<keyword evidence="3" id="KW-1185">Reference proteome</keyword>
<dbReference type="EMBL" id="CP001791">
    <property type="protein sequence ID" value="ADI00017.1"/>
    <property type="molecule type" value="Genomic_DNA"/>
</dbReference>
<sequence length="114" mass="13288">MSHLLKTGFLLGLGAAVEGKERMDKYLDEMLVKGKITPKEFDELYHELIQKGESKEKEWNYRSKERMNNLMEDLNIFTKEEYNALEARVKDLEERLNKMESASESQDNKPGTDA</sequence>
<name>D6XX40_BACIE</name>
<dbReference type="PANTHER" id="PTHR38664">
    <property type="entry name" value="SLR0058 PROTEIN"/>
    <property type="match status" value="1"/>
</dbReference>
<dbReference type="HOGENOM" id="CLU_131526_4_3_9"/>
<dbReference type="STRING" id="439292.Bsel_2515"/>
<protein>
    <recommendedName>
        <fullName evidence="4">Polyhydroxyalkanoate synthesis regulator phasin</fullName>
    </recommendedName>
</protein>
<proteinExistence type="predicted"/>
<dbReference type="OrthoDB" id="191894at2"/>
<dbReference type="eggNOG" id="COG3937">
    <property type="taxonomic scope" value="Bacteria"/>
</dbReference>
<dbReference type="RefSeq" id="WP_013173438.1">
    <property type="nucleotide sequence ID" value="NC_014219.1"/>
</dbReference>
<dbReference type="AlphaFoldDB" id="D6XX40"/>